<dbReference type="EMBL" id="RYZI01000270">
    <property type="protein sequence ID" value="RWA07274.1"/>
    <property type="molecule type" value="Genomic_DNA"/>
</dbReference>
<feature type="chain" id="PRO_5019070576" evidence="1">
    <location>
        <begin position="17"/>
        <end position="211"/>
    </location>
</feature>
<keyword evidence="1" id="KW-0732">Signal</keyword>
<evidence type="ECO:0000313" key="2">
    <source>
        <dbReference type="EMBL" id="RWA07274.1"/>
    </source>
</evidence>
<evidence type="ECO:0000313" key="3">
    <source>
        <dbReference type="Proteomes" id="UP000286045"/>
    </source>
</evidence>
<gene>
    <name evidence="2" type="ORF">EKO27_g7826</name>
</gene>
<dbReference type="Proteomes" id="UP000286045">
    <property type="component" value="Unassembled WGS sequence"/>
</dbReference>
<reference evidence="2 3" key="1">
    <citation type="submission" date="2018-12" db="EMBL/GenBank/DDBJ databases">
        <title>Draft genome sequence of Xylaria grammica IHI A82.</title>
        <authorList>
            <person name="Buettner E."/>
            <person name="Kellner H."/>
        </authorList>
    </citation>
    <scope>NUCLEOTIDE SEQUENCE [LARGE SCALE GENOMIC DNA]</scope>
    <source>
        <strain evidence="2 3">IHI A82</strain>
    </source>
</reference>
<protein>
    <submittedName>
        <fullName evidence="2">Uncharacterized protein</fullName>
    </submittedName>
</protein>
<accession>A0A439CYH1</accession>
<sequence>MRFFALAITFLPLVSATPRLMRRNSTDIPVPDPSMTVDLTTPVTVAQASVTAQTRRRLHSCDEQKWVKEIEAQAWSDAEALARVAQQWQAGKDKWQAAMNLFMGKDSVKSPYKETIRSGLDNEVSAHEPNSIFPEAVIDIYCGDSQEIDGRKAGSTCKKENKKKPGEYVYPFATTWINRGTFWNDSASQVLAPYLVAVGPLLCHLHVDSTG</sequence>
<proteinExistence type="predicted"/>
<evidence type="ECO:0000256" key="1">
    <source>
        <dbReference type="SAM" id="SignalP"/>
    </source>
</evidence>
<name>A0A439CYH1_9PEZI</name>
<dbReference type="AlphaFoldDB" id="A0A439CYH1"/>
<keyword evidence="3" id="KW-1185">Reference proteome</keyword>
<organism evidence="2 3">
    <name type="scientific">Xylaria grammica</name>
    <dbReference type="NCBI Taxonomy" id="363999"/>
    <lineage>
        <taxon>Eukaryota</taxon>
        <taxon>Fungi</taxon>
        <taxon>Dikarya</taxon>
        <taxon>Ascomycota</taxon>
        <taxon>Pezizomycotina</taxon>
        <taxon>Sordariomycetes</taxon>
        <taxon>Xylariomycetidae</taxon>
        <taxon>Xylariales</taxon>
        <taxon>Xylariaceae</taxon>
        <taxon>Xylaria</taxon>
    </lineage>
</organism>
<feature type="signal peptide" evidence="1">
    <location>
        <begin position="1"/>
        <end position="16"/>
    </location>
</feature>
<comment type="caution">
    <text evidence="2">The sequence shown here is derived from an EMBL/GenBank/DDBJ whole genome shotgun (WGS) entry which is preliminary data.</text>
</comment>